<accession>A0A0X3PRA9</accession>
<reference evidence="9" key="1">
    <citation type="submission" date="2016-01" db="EMBL/GenBank/DDBJ databases">
        <title>Reference transcriptome for the parasite Schistocephalus solidus: insights into the molecular evolution of parasitism.</title>
        <authorList>
            <person name="Hebert F.O."/>
            <person name="Grambauer S."/>
            <person name="Barber I."/>
            <person name="Landry C.R."/>
            <person name="Aubin-Horth N."/>
        </authorList>
    </citation>
    <scope>NUCLEOTIDE SEQUENCE</scope>
</reference>
<dbReference type="GO" id="GO:0016020">
    <property type="term" value="C:membrane"/>
    <property type="evidence" value="ECO:0007669"/>
    <property type="project" value="UniProtKB-SubCell"/>
</dbReference>
<keyword evidence="3 7" id="KW-1133">Transmembrane helix</keyword>
<evidence type="ECO:0000259" key="8">
    <source>
        <dbReference type="PROSITE" id="PS50922"/>
    </source>
</evidence>
<dbReference type="SMART" id="SM00724">
    <property type="entry name" value="TLC"/>
    <property type="match status" value="1"/>
</dbReference>
<dbReference type="InterPro" id="IPR006634">
    <property type="entry name" value="TLC-dom"/>
</dbReference>
<name>A0A0X3PRA9_SCHSO</name>
<gene>
    <name evidence="9" type="primary">TMM56</name>
    <name evidence="9" type="ORF">TR115869</name>
</gene>
<dbReference type="InterPro" id="IPR050846">
    <property type="entry name" value="TLCD"/>
</dbReference>
<dbReference type="PANTHER" id="PTHR13439:SF0">
    <property type="entry name" value="TOPOISOMERASE I DAMAGE AFFECTED PROTEIN 4"/>
    <property type="match status" value="1"/>
</dbReference>
<feature type="transmembrane region" description="Helical" evidence="7">
    <location>
        <begin position="21"/>
        <end position="44"/>
    </location>
</feature>
<organism evidence="9">
    <name type="scientific">Schistocephalus solidus</name>
    <name type="common">Tapeworm</name>
    <dbReference type="NCBI Taxonomy" id="70667"/>
    <lineage>
        <taxon>Eukaryota</taxon>
        <taxon>Metazoa</taxon>
        <taxon>Spiralia</taxon>
        <taxon>Lophotrochozoa</taxon>
        <taxon>Platyhelminthes</taxon>
        <taxon>Cestoda</taxon>
        <taxon>Eucestoda</taxon>
        <taxon>Diphyllobothriidea</taxon>
        <taxon>Diphyllobothriidae</taxon>
        <taxon>Schistocephalus</taxon>
    </lineage>
</organism>
<evidence type="ECO:0000256" key="3">
    <source>
        <dbReference type="ARBA" id="ARBA00022989"/>
    </source>
</evidence>
<feature type="transmembrane region" description="Helical" evidence="7">
    <location>
        <begin position="232"/>
        <end position="256"/>
    </location>
</feature>
<feature type="transmembrane region" description="Helical" evidence="7">
    <location>
        <begin position="128"/>
        <end position="148"/>
    </location>
</feature>
<evidence type="ECO:0000256" key="2">
    <source>
        <dbReference type="ARBA" id="ARBA00022692"/>
    </source>
</evidence>
<feature type="region of interest" description="Disordered" evidence="6">
    <location>
        <begin position="273"/>
        <end position="321"/>
    </location>
</feature>
<dbReference type="AlphaFoldDB" id="A0A0X3PRA9"/>
<dbReference type="GO" id="GO:0005783">
    <property type="term" value="C:endoplasmic reticulum"/>
    <property type="evidence" value="ECO:0007669"/>
    <property type="project" value="TreeGrafter"/>
</dbReference>
<evidence type="ECO:0000256" key="1">
    <source>
        <dbReference type="ARBA" id="ARBA00004141"/>
    </source>
</evidence>
<evidence type="ECO:0000313" key="9">
    <source>
        <dbReference type="EMBL" id="JAP49736.1"/>
    </source>
</evidence>
<dbReference type="Pfam" id="PF03798">
    <property type="entry name" value="TRAM_LAG1_CLN8"/>
    <property type="match status" value="1"/>
</dbReference>
<feature type="compositionally biased region" description="Basic and acidic residues" evidence="6">
    <location>
        <begin position="293"/>
        <end position="305"/>
    </location>
</feature>
<protein>
    <submittedName>
        <fullName evidence="9">Transmembrane protein 56</fullName>
    </submittedName>
</protein>
<evidence type="ECO:0000256" key="7">
    <source>
        <dbReference type="SAM" id="Phobius"/>
    </source>
</evidence>
<dbReference type="EMBL" id="GEEE01013489">
    <property type="protein sequence ID" value="JAP49736.1"/>
    <property type="molecule type" value="Transcribed_RNA"/>
</dbReference>
<dbReference type="PANTHER" id="PTHR13439">
    <property type="entry name" value="CT120 PROTEIN"/>
    <property type="match status" value="1"/>
</dbReference>
<dbReference type="PROSITE" id="PS50922">
    <property type="entry name" value="TLC"/>
    <property type="match status" value="1"/>
</dbReference>
<comment type="subcellular location">
    <subcellularLocation>
        <location evidence="1">Membrane</location>
        <topology evidence="1">Multi-pass membrane protein</topology>
    </subcellularLocation>
</comment>
<keyword evidence="4 5" id="KW-0472">Membrane</keyword>
<feature type="domain" description="TLC" evidence="8">
    <location>
        <begin position="57"/>
        <end position="262"/>
    </location>
</feature>
<feature type="transmembrane region" description="Helical" evidence="7">
    <location>
        <begin position="100"/>
        <end position="122"/>
    </location>
</feature>
<evidence type="ECO:0000256" key="5">
    <source>
        <dbReference type="PROSITE-ProRule" id="PRU00205"/>
    </source>
</evidence>
<evidence type="ECO:0000256" key="6">
    <source>
        <dbReference type="SAM" id="MobiDB-lite"/>
    </source>
</evidence>
<sequence length="321" mass="36407">MAQFRNPSDVYVWPEDADYPYTLWSIGSFLLCIFVAKILSPLYFGQTSEVYRRLQPTEKCEWDSRCVSSLHAASVSVLSFISLVVDHDLWINPITTVSRVGCIALAISIGYMIADIISMLAFQSGMELFLFSFHHLLVAICFCFLLTYRVGVLFGLMRLTSEISTPFLNQRWFTKIIGGDGAQYRVATITLFFSSTFFLGRYVLAFPYWYVFVSNFNTPPHLQIAHGLPRSVGFFICLPALLDCLNIVWGFPVFAITKKALRTLHFLPAQTKEKVDDEQRQQQQQQNGTVVDSDSRNETPCHDHCNGTSNGSVPRAYTSEH</sequence>
<proteinExistence type="predicted"/>
<feature type="transmembrane region" description="Helical" evidence="7">
    <location>
        <begin position="191"/>
        <end position="212"/>
    </location>
</feature>
<evidence type="ECO:0000256" key="4">
    <source>
        <dbReference type="ARBA" id="ARBA00023136"/>
    </source>
</evidence>
<dbReference type="GO" id="GO:0055088">
    <property type="term" value="P:lipid homeostasis"/>
    <property type="evidence" value="ECO:0007669"/>
    <property type="project" value="TreeGrafter"/>
</dbReference>
<keyword evidence="2 5" id="KW-0812">Transmembrane</keyword>